<dbReference type="InterPro" id="IPR045851">
    <property type="entry name" value="AMP-bd_C_sf"/>
</dbReference>
<dbReference type="SUPFAM" id="SSF47336">
    <property type="entry name" value="ACP-like"/>
    <property type="match status" value="1"/>
</dbReference>
<dbReference type="InterPro" id="IPR036291">
    <property type="entry name" value="NAD(P)-bd_dom_sf"/>
</dbReference>
<dbReference type="Pfam" id="PF07993">
    <property type="entry name" value="NAD_binding_4"/>
    <property type="match status" value="1"/>
</dbReference>
<reference evidence="6" key="1">
    <citation type="journal article" date="2012" name="MBio">
        <title>Comparative genome analysis of Trichophyton rubrum and related dermatophytes reveals candidate genes involved in infection.</title>
        <authorList>
            <person name="Martinez D.A."/>
            <person name="Oliver B.G."/>
            <person name="Graeser Y."/>
            <person name="Goldberg J.M."/>
            <person name="Li W."/>
            <person name="Martinez-Rossi N.M."/>
            <person name="Monod M."/>
            <person name="Shelest E."/>
            <person name="Barton R.C."/>
            <person name="Birch E."/>
            <person name="Brakhage A.A."/>
            <person name="Chen Z."/>
            <person name="Gurr S.J."/>
            <person name="Heiman D."/>
            <person name="Heitman J."/>
            <person name="Kosti I."/>
            <person name="Rossi A."/>
            <person name="Saif S."/>
            <person name="Samalova M."/>
            <person name="Saunders C.W."/>
            <person name="Shea T."/>
            <person name="Summerbell R.C."/>
            <person name="Xu J."/>
            <person name="Young S."/>
            <person name="Zeng Q."/>
            <person name="Birren B.W."/>
            <person name="Cuomo C.A."/>
            <person name="White T.C."/>
        </authorList>
    </citation>
    <scope>NUCLEOTIDE SEQUENCE [LARGE SCALE GENOMIC DNA]</scope>
    <source>
        <strain evidence="6">ATCC MYA-4605 / CBS 113480</strain>
    </source>
</reference>
<dbReference type="GO" id="GO:0043041">
    <property type="term" value="P:amino acid activation for nonribosomal peptide biosynthetic process"/>
    <property type="evidence" value="ECO:0007669"/>
    <property type="project" value="TreeGrafter"/>
</dbReference>
<dbReference type="PROSITE" id="PS00455">
    <property type="entry name" value="AMP_BINDING"/>
    <property type="match status" value="1"/>
</dbReference>
<dbReference type="STRING" id="554155.C5FQS6"/>
<dbReference type="InterPro" id="IPR020806">
    <property type="entry name" value="PKS_PP-bd"/>
</dbReference>
<dbReference type="PROSITE" id="PS50075">
    <property type="entry name" value="CARRIER"/>
    <property type="match status" value="1"/>
</dbReference>
<name>C5FQS6_ARTOC</name>
<dbReference type="InterPro" id="IPR009081">
    <property type="entry name" value="PP-bd_ACP"/>
</dbReference>
<dbReference type="Gene3D" id="3.40.50.720">
    <property type="entry name" value="NAD(P)-binding Rossmann-like Domain"/>
    <property type="match status" value="1"/>
</dbReference>
<dbReference type="InterPro" id="IPR042099">
    <property type="entry name" value="ANL_N_sf"/>
</dbReference>
<keyword evidence="2" id="KW-0597">Phosphoprotein</keyword>
<evidence type="ECO:0000256" key="2">
    <source>
        <dbReference type="ARBA" id="ARBA00022553"/>
    </source>
</evidence>
<dbReference type="InterPro" id="IPR013120">
    <property type="entry name" value="FAR_NAD-bd"/>
</dbReference>
<dbReference type="Gene3D" id="3.30.300.30">
    <property type="match status" value="1"/>
</dbReference>
<dbReference type="PANTHER" id="PTHR45527:SF1">
    <property type="entry name" value="FATTY ACID SYNTHASE"/>
    <property type="match status" value="1"/>
</dbReference>
<accession>C5FQS6</accession>
<evidence type="ECO:0000313" key="5">
    <source>
        <dbReference type="EMBL" id="EEQ32229.1"/>
    </source>
</evidence>
<dbReference type="InterPro" id="IPR020845">
    <property type="entry name" value="AMP-binding_CS"/>
</dbReference>
<dbReference type="GO" id="GO:0005737">
    <property type="term" value="C:cytoplasm"/>
    <property type="evidence" value="ECO:0007669"/>
    <property type="project" value="TreeGrafter"/>
</dbReference>
<dbReference type="Gene3D" id="3.40.50.12780">
    <property type="entry name" value="N-terminal domain of ligase-like"/>
    <property type="match status" value="1"/>
</dbReference>
<sequence>MCRLYSTEPAIQEKSRVISYSQLARRMSSLVSTILHSATDIVGSHIAVLCEPSADAIISMLAVLHCGAIYVPLDTNLPISRLVAMMNDCKPALLLMHAGTEEQAQAITTGYLIQEVRVDIVSEQASYEVPSIYAAEQDAPAILLYTSGSTGAPKGILLSQASFINHLAAKKEALHLCRERVLQQSSLGFDMSIIQTFCAIANGGLLVIIPSDLRHDPHELTTLMARSRITLTIATPSEYTMWINYGGMTLKENTSWRYACMGGEMVSQHLRNELRRLDIRALGIWNCYGPTEITAAATFYEIDLKAGNDSVARYAVGKALSNYSISILDEYGNPQPVEHTGEICIGGAGVALGYLNLVEESQRKFVTMSGMLGIDLGQPKQRFYRTGDQGKLMQDGTLLLLSRLHADTQIKLHGVRIEMQEVETALLCAANGLLSTVVVSRRDEVLVAHATITSGKEHITNREEELSAILRRLRLLLPRYSVPVTIAIIPKMITNANGKVDRKAISALPISENSSITERQLGRMTVREGELRLLWERALPKISFAARISPSSDFFLCGGNSLSLMKLQTAIRESMGIVVSTRILYHASTLSRMAEYISNCLQEEQHRQEAENIVTEINWTTETSIPLWLHEQISTLNTLGATSIEQVEMPQKVPSGIEILLTGATSVLGGFLLRSLMQSPTIHRVHCVAVPADEEHLLPEDQNSSSKYFEQNIDIIIHAGAFGHCLNTYTSLRLPNLLSTHYLASLALPRSIPLLYLSSNRVVLLSGKTSPLPGSVSNFIPPTNGSEGYTASKWASEVFLENIVTTLNKNGGHRWNVAINRPCIVVSDQAASSDALNAILQYSVSMRSVPRLDGMVGYIDFREIDAVVDNIKEAALEILKGPALPTQECSIKFQHQSSGIRVPVADFGRYLGEKYGGTFEEVDMRKWIAQAAKAGIDPLITAYLEDILESGSQVVFPYMGEGQI</sequence>
<dbReference type="InterPro" id="IPR036736">
    <property type="entry name" value="ACP-like_sf"/>
</dbReference>
<dbReference type="OMA" id="KWASETY"/>
<keyword evidence="3" id="KW-0436">Ligase</keyword>
<dbReference type="RefSeq" id="XP_002847311.1">
    <property type="nucleotide sequence ID" value="XM_002847265.1"/>
</dbReference>
<dbReference type="VEuPathDB" id="FungiDB:MCYG_05048"/>
<evidence type="ECO:0000256" key="1">
    <source>
        <dbReference type="ARBA" id="ARBA00022450"/>
    </source>
</evidence>
<dbReference type="AlphaFoldDB" id="C5FQS6"/>
<dbReference type="Pfam" id="PF00501">
    <property type="entry name" value="AMP-binding"/>
    <property type="match status" value="1"/>
</dbReference>
<dbReference type="GO" id="GO:0016874">
    <property type="term" value="F:ligase activity"/>
    <property type="evidence" value="ECO:0007669"/>
    <property type="project" value="UniProtKB-KW"/>
</dbReference>
<dbReference type="GeneID" id="9226166"/>
<dbReference type="EMBL" id="DS995704">
    <property type="protein sequence ID" value="EEQ32229.1"/>
    <property type="molecule type" value="Genomic_DNA"/>
</dbReference>
<dbReference type="SMART" id="SM00823">
    <property type="entry name" value="PKS_PP"/>
    <property type="match status" value="1"/>
</dbReference>
<keyword evidence="6" id="KW-1185">Reference proteome</keyword>
<dbReference type="Proteomes" id="UP000002035">
    <property type="component" value="Unassembled WGS sequence"/>
</dbReference>
<evidence type="ECO:0000256" key="3">
    <source>
        <dbReference type="ARBA" id="ARBA00022598"/>
    </source>
</evidence>
<dbReference type="OrthoDB" id="4444247at2759"/>
<gene>
    <name evidence="5" type="ORF">MCYG_05048</name>
</gene>
<dbReference type="Pfam" id="PF00550">
    <property type="entry name" value="PP-binding"/>
    <property type="match status" value="1"/>
</dbReference>
<dbReference type="CDD" id="cd05930">
    <property type="entry name" value="A_NRPS"/>
    <property type="match status" value="1"/>
</dbReference>
<dbReference type="GO" id="GO:0031177">
    <property type="term" value="F:phosphopantetheine binding"/>
    <property type="evidence" value="ECO:0007669"/>
    <property type="project" value="InterPro"/>
</dbReference>
<protein>
    <submittedName>
        <fullName evidence="5">Surfactin synthetase subunit 3</fullName>
    </submittedName>
</protein>
<feature type="domain" description="Carrier" evidence="4">
    <location>
        <begin position="525"/>
        <end position="601"/>
    </location>
</feature>
<dbReference type="PANTHER" id="PTHR45527">
    <property type="entry name" value="NONRIBOSOMAL PEPTIDE SYNTHETASE"/>
    <property type="match status" value="1"/>
</dbReference>
<dbReference type="Gene3D" id="1.10.1200.10">
    <property type="entry name" value="ACP-like"/>
    <property type="match status" value="1"/>
</dbReference>
<evidence type="ECO:0000313" key="6">
    <source>
        <dbReference type="Proteomes" id="UP000002035"/>
    </source>
</evidence>
<dbReference type="SUPFAM" id="SSF51735">
    <property type="entry name" value="NAD(P)-binding Rossmann-fold domains"/>
    <property type="match status" value="1"/>
</dbReference>
<dbReference type="eggNOG" id="KOG1178">
    <property type="taxonomic scope" value="Eukaryota"/>
</dbReference>
<dbReference type="GO" id="GO:0044550">
    <property type="term" value="P:secondary metabolite biosynthetic process"/>
    <property type="evidence" value="ECO:0007669"/>
    <property type="project" value="TreeGrafter"/>
</dbReference>
<organism evidence="5 6">
    <name type="scientific">Arthroderma otae (strain ATCC MYA-4605 / CBS 113480)</name>
    <name type="common">Microsporum canis</name>
    <dbReference type="NCBI Taxonomy" id="554155"/>
    <lineage>
        <taxon>Eukaryota</taxon>
        <taxon>Fungi</taxon>
        <taxon>Dikarya</taxon>
        <taxon>Ascomycota</taxon>
        <taxon>Pezizomycotina</taxon>
        <taxon>Eurotiomycetes</taxon>
        <taxon>Eurotiomycetidae</taxon>
        <taxon>Onygenales</taxon>
        <taxon>Arthrodermataceae</taxon>
        <taxon>Microsporum</taxon>
    </lineage>
</organism>
<dbReference type="SUPFAM" id="SSF56801">
    <property type="entry name" value="Acetyl-CoA synthetase-like"/>
    <property type="match status" value="1"/>
</dbReference>
<keyword evidence="1" id="KW-0596">Phosphopantetheine</keyword>
<evidence type="ECO:0000259" key="4">
    <source>
        <dbReference type="PROSITE" id="PS50075"/>
    </source>
</evidence>
<dbReference type="HOGENOM" id="CLU_000022_2_17_1"/>
<proteinExistence type="predicted"/>
<dbReference type="InterPro" id="IPR000873">
    <property type="entry name" value="AMP-dep_synth/lig_dom"/>
</dbReference>